<dbReference type="AlphaFoldDB" id="A0A6C0CH60"/>
<sequence length="162" mass="18129">MVQISSIYDFFSLLVLFVNVYIIVTLDIVAIIGFMLAIIIPSISKKITTNMEPSFVFKRPNGARNCGLFNTGGLVDDESGFPSGHMTSISFVMIYLLLKTKNINFSNFILYNIPILLVAIGRYMKGCHNIIQILAGYIVGGSLAYYLYPKRKQILNILTKLC</sequence>
<protein>
    <recommendedName>
        <fullName evidence="2">Phosphatidic acid phosphatase type 2/haloperoxidase domain-containing protein</fullName>
    </recommendedName>
</protein>
<dbReference type="CDD" id="cd01610">
    <property type="entry name" value="PAP2_like"/>
    <property type="match status" value="1"/>
</dbReference>
<dbReference type="SUPFAM" id="SSF48317">
    <property type="entry name" value="Acid phosphatase/Vanadium-dependent haloperoxidase"/>
    <property type="match status" value="1"/>
</dbReference>
<keyword evidence="1" id="KW-0812">Transmembrane</keyword>
<dbReference type="Pfam" id="PF01569">
    <property type="entry name" value="PAP2"/>
    <property type="match status" value="1"/>
</dbReference>
<reference evidence="3" key="1">
    <citation type="journal article" date="2020" name="Nature">
        <title>Giant virus diversity and host interactions through global metagenomics.</title>
        <authorList>
            <person name="Schulz F."/>
            <person name="Roux S."/>
            <person name="Paez-Espino D."/>
            <person name="Jungbluth S."/>
            <person name="Walsh D.A."/>
            <person name="Denef V.J."/>
            <person name="McMahon K.D."/>
            <person name="Konstantinidis K.T."/>
            <person name="Eloe-Fadrosh E.A."/>
            <person name="Kyrpides N.C."/>
            <person name="Woyke T."/>
        </authorList>
    </citation>
    <scope>NUCLEOTIDE SEQUENCE</scope>
    <source>
        <strain evidence="3">GVMAG-M-3300021185-45</strain>
    </source>
</reference>
<keyword evidence="1" id="KW-0472">Membrane</keyword>
<dbReference type="InterPro" id="IPR000326">
    <property type="entry name" value="PAP2/HPO"/>
</dbReference>
<evidence type="ECO:0000259" key="2">
    <source>
        <dbReference type="SMART" id="SM00014"/>
    </source>
</evidence>
<keyword evidence="1" id="KW-1133">Transmembrane helix</keyword>
<proteinExistence type="predicted"/>
<dbReference type="InterPro" id="IPR036938">
    <property type="entry name" value="PAP2/HPO_sf"/>
</dbReference>
<feature type="transmembrane region" description="Helical" evidence="1">
    <location>
        <begin position="130"/>
        <end position="148"/>
    </location>
</feature>
<evidence type="ECO:0000313" key="3">
    <source>
        <dbReference type="EMBL" id="QHT04116.1"/>
    </source>
</evidence>
<dbReference type="Gene3D" id="1.20.144.10">
    <property type="entry name" value="Phosphatidic acid phosphatase type 2/haloperoxidase"/>
    <property type="match status" value="1"/>
</dbReference>
<dbReference type="EMBL" id="MN739423">
    <property type="protein sequence ID" value="QHT04116.1"/>
    <property type="molecule type" value="Genomic_DNA"/>
</dbReference>
<evidence type="ECO:0000256" key="1">
    <source>
        <dbReference type="SAM" id="Phobius"/>
    </source>
</evidence>
<feature type="transmembrane region" description="Helical" evidence="1">
    <location>
        <begin position="105"/>
        <end position="124"/>
    </location>
</feature>
<name>A0A6C0CH60_9ZZZZ</name>
<dbReference type="SMART" id="SM00014">
    <property type="entry name" value="acidPPc"/>
    <property type="match status" value="1"/>
</dbReference>
<accession>A0A6C0CH60</accession>
<feature type="transmembrane region" description="Helical" evidence="1">
    <location>
        <begin position="12"/>
        <end position="40"/>
    </location>
</feature>
<feature type="domain" description="Phosphatidic acid phosphatase type 2/haloperoxidase" evidence="2">
    <location>
        <begin position="34"/>
        <end position="148"/>
    </location>
</feature>
<organism evidence="3">
    <name type="scientific">viral metagenome</name>
    <dbReference type="NCBI Taxonomy" id="1070528"/>
    <lineage>
        <taxon>unclassified sequences</taxon>
        <taxon>metagenomes</taxon>
        <taxon>organismal metagenomes</taxon>
    </lineage>
</organism>